<comment type="caution">
    <text evidence="1">The sequence shown here is derived from an EMBL/GenBank/DDBJ whole genome shotgun (WGS) entry which is preliminary data.</text>
</comment>
<proteinExistence type="predicted"/>
<evidence type="ECO:0008006" key="3">
    <source>
        <dbReference type="Google" id="ProtNLM"/>
    </source>
</evidence>
<evidence type="ECO:0000313" key="2">
    <source>
        <dbReference type="Proteomes" id="UP001642484"/>
    </source>
</evidence>
<evidence type="ECO:0000313" key="1">
    <source>
        <dbReference type="EMBL" id="CAK9071843.1"/>
    </source>
</evidence>
<dbReference type="Proteomes" id="UP001642484">
    <property type="component" value="Unassembled WGS sequence"/>
</dbReference>
<organism evidence="1 2">
    <name type="scientific">Durusdinium trenchii</name>
    <dbReference type="NCBI Taxonomy" id="1381693"/>
    <lineage>
        <taxon>Eukaryota</taxon>
        <taxon>Sar</taxon>
        <taxon>Alveolata</taxon>
        <taxon>Dinophyceae</taxon>
        <taxon>Suessiales</taxon>
        <taxon>Symbiodiniaceae</taxon>
        <taxon>Durusdinium</taxon>
    </lineage>
</organism>
<accession>A0ABP0P8A8</accession>
<reference evidence="1 2" key="1">
    <citation type="submission" date="2024-02" db="EMBL/GenBank/DDBJ databases">
        <authorList>
            <person name="Chen Y."/>
            <person name="Shah S."/>
            <person name="Dougan E. K."/>
            <person name="Thang M."/>
            <person name="Chan C."/>
        </authorList>
    </citation>
    <scope>NUCLEOTIDE SEQUENCE [LARGE SCALE GENOMIC DNA]</scope>
</reference>
<dbReference type="EMBL" id="CAXAMN010022684">
    <property type="protein sequence ID" value="CAK9071843.1"/>
    <property type="molecule type" value="Genomic_DNA"/>
</dbReference>
<name>A0ABP0P8A8_9DINO</name>
<keyword evidence="2" id="KW-1185">Reference proteome</keyword>
<protein>
    <recommendedName>
        <fullName evidence="3">Ubiquitin-like domain-containing protein</fullName>
    </recommendedName>
</protein>
<gene>
    <name evidence="1" type="ORF">CCMP2556_LOCUS35316</name>
</gene>
<sequence length="367" mass="40251">MFYPPEDDSFGTLCSWLNTEHSMAVHFSVSTITGVTYDIFCTKEDTVQSIREQLEEHHIEVPPASFLKLFHGPQVLCDQISVTELDPSQPIFAVVARETKVEILLQAAGSYQGYKDLIKAAPSSPEGENIKVMKGLPSILAVLEDMGGQQPDVKDLRQGEHGELLMTGELGHLLLPSLSVEALQPPSADTAAEASGQRELQRELQPFTKVIFSVQLNSDAYNQGLGIVLEQPPSMQCEMDRNGIPTYIYNGWGLSKDKNSNAIKFHPGMERGELRVEGPGGFPNSDMGFTPQNWTQSNSFHTFQVTIGTDGRNQLKVTGTRGEVFEAVWRNKLTDGVFMPALHAWLDSGGGPLLIGDIVAEIHFPAA</sequence>